<protein>
    <submittedName>
        <fullName evidence="3">FecR domain-containing protein</fullName>
    </submittedName>
</protein>
<keyword evidence="4" id="KW-1185">Reference proteome</keyword>
<dbReference type="InterPro" id="IPR012373">
    <property type="entry name" value="Ferrdict_sens_TM"/>
</dbReference>
<gene>
    <name evidence="3" type="ORF">WJU16_05440</name>
</gene>
<dbReference type="InterPro" id="IPR032508">
    <property type="entry name" value="FecR_C"/>
</dbReference>
<evidence type="ECO:0000313" key="3">
    <source>
        <dbReference type="EMBL" id="WZN42474.1"/>
    </source>
</evidence>
<dbReference type="Pfam" id="PF04773">
    <property type="entry name" value="FecR"/>
    <property type="match status" value="1"/>
</dbReference>
<dbReference type="PANTHER" id="PTHR30273:SF2">
    <property type="entry name" value="PROTEIN FECR"/>
    <property type="match status" value="1"/>
</dbReference>
<reference evidence="4" key="1">
    <citation type="submission" date="2024-03" db="EMBL/GenBank/DDBJ databases">
        <title>Chitinophaga horti sp. nov., isolated from garden soil.</title>
        <authorList>
            <person name="Lee D.S."/>
            <person name="Han D.M."/>
            <person name="Baek J.H."/>
            <person name="Choi D.G."/>
            <person name="Jeon J.H."/>
            <person name="Jeon C.O."/>
        </authorList>
    </citation>
    <scope>NUCLEOTIDE SEQUENCE [LARGE SCALE GENOMIC DNA]</scope>
    <source>
        <strain evidence="4">GPA1</strain>
    </source>
</reference>
<sequence>MDANELRELLDQYLTDSLTPEGKAALIRAMDAPESLPMLESLMESDFIGERYVESENLNVKEGLHAWLKEKIAEAPAIRPARNQARRLMTRISIAASVALTISAAAYFLSGEKDTRPVIAIVADTVHDAQPATYKAKLTLANGKTIVLDSLAHLQNAAAGLVSMSADSVLLFNPGGSGSSAVVTNKGETFSFKLPDGSQVWLNSASRVEIPAAYLEKERRIIVSGEVYVKVAANPSKPFISDMNGVEVTALGTEFNLNAYENEPRPTATLVSGRVRVSSRNAGQSSMVLVPGQQAQLLESGQLIQRKATDLERIIAWKEGLFHFENADLETVLREFARWYDIQIVYQDKPSTNRKFFGIVRRSNTLVQVLEILKDNEIKFTVNGKQLIVSTK</sequence>
<evidence type="ECO:0000259" key="1">
    <source>
        <dbReference type="Pfam" id="PF04773"/>
    </source>
</evidence>
<evidence type="ECO:0000259" key="2">
    <source>
        <dbReference type="Pfam" id="PF16344"/>
    </source>
</evidence>
<name>A0ABZ2YRS2_9BACT</name>
<dbReference type="EMBL" id="CP149822">
    <property type="protein sequence ID" value="WZN42474.1"/>
    <property type="molecule type" value="Genomic_DNA"/>
</dbReference>
<organism evidence="3 4">
    <name type="scientific">Chitinophaga pollutisoli</name>
    <dbReference type="NCBI Taxonomy" id="3133966"/>
    <lineage>
        <taxon>Bacteria</taxon>
        <taxon>Pseudomonadati</taxon>
        <taxon>Bacteroidota</taxon>
        <taxon>Chitinophagia</taxon>
        <taxon>Chitinophagales</taxon>
        <taxon>Chitinophagaceae</taxon>
        <taxon>Chitinophaga</taxon>
    </lineage>
</organism>
<evidence type="ECO:0000313" key="4">
    <source>
        <dbReference type="Proteomes" id="UP001485459"/>
    </source>
</evidence>
<dbReference type="Proteomes" id="UP001485459">
    <property type="component" value="Chromosome"/>
</dbReference>
<accession>A0ABZ2YRS2</accession>
<dbReference type="Gene3D" id="3.55.50.30">
    <property type="match status" value="1"/>
</dbReference>
<feature type="domain" description="Protein FecR C-terminal" evidence="2">
    <location>
        <begin position="322"/>
        <end position="389"/>
    </location>
</feature>
<dbReference type="RefSeq" id="WP_341837308.1">
    <property type="nucleotide sequence ID" value="NZ_CP149822.1"/>
</dbReference>
<dbReference type="Pfam" id="PF16344">
    <property type="entry name" value="FecR_C"/>
    <property type="match status" value="1"/>
</dbReference>
<proteinExistence type="predicted"/>
<feature type="domain" description="FecR protein" evidence="1">
    <location>
        <begin position="182"/>
        <end position="276"/>
    </location>
</feature>
<dbReference type="PANTHER" id="PTHR30273">
    <property type="entry name" value="PERIPLASMIC SIGNAL SENSOR AND SIGMA FACTOR ACTIVATOR FECR-RELATED"/>
    <property type="match status" value="1"/>
</dbReference>
<dbReference type="InterPro" id="IPR006860">
    <property type="entry name" value="FecR"/>
</dbReference>
<dbReference type="Gene3D" id="2.60.120.1440">
    <property type="match status" value="1"/>
</dbReference>